<evidence type="ECO:0000313" key="3">
    <source>
        <dbReference type="Proteomes" id="UP001189429"/>
    </source>
</evidence>
<evidence type="ECO:0000313" key="2">
    <source>
        <dbReference type="EMBL" id="CAK0896187.1"/>
    </source>
</evidence>
<reference evidence="2" key="1">
    <citation type="submission" date="2023-10" db="EMBL/GenBank/DDBJ databases">
        <authorList>
            <person name="Chen Y."/>
            <person name="Shah S."/>
            <person name="Dougan E. K."/>
            <person name="Thang M."/>
            <person name="Chan C."/>
        </authorList>
    </citation>
    <scope>NUCLEOTIDE SEQUENCE [LARGE SCALE GENOMIC DNA]</scope>
</reference>
<proteinExistence type="predicted"/>
<evidence type="ECO:0008006" key="4">
    <source>
        <dbReference type="Google" id="ProtNLM"/>
    </source>
</evidence>
<dbReference type="EMBL" id="CAUYUJ010020154">
    <property type="protein sequence ID" value="CAK0896187.1"/>
    <property type="molecule type" value="Genomic_DNA"/>
</dbReference>
<feature type="signal peptide" evidence="1">
    <location>
        <begin position="1"/>
        <end position="20"/>
    </location>
</feature>
<sequence length="121" mass="13176">MWALFAIVLLLGHGQREIQSSKVSATPGPPKAFNALTPTVPNKFDTVRAMVRASHSGDEDKVANDSFIACEEKTVASTPTIISTCPPKKVRQKHARQAPSKWSKICTDMNIYCVPTTHAAQ</sequence>
<comment type="caution">
    <text evidence="2">The sequence shown here is derived from an EMBL/GenBank/DDBJ whole genome shotgun (WGS) entry which is preliminary data.</text>
</comment>
<dbReference type="Proteomes" id="UP001189429">
    <property type="component" value="Unassembled WGS sequence"/>
</dbReference>
<accession>A0ABN9X9L5</accession>
<gene>
    <name evidence="2" type="ORF">PCOR1329_LOCUS74723</name>
</gene>
<keyword evidence="1" id="KW-0732">Signal</keyword>
<feature type="chain" id="PRO_5045823636" description="Secreted protein" evidence="1">
    <location>
        <begin position="21"/>
        <end position="121"/>
    </location>
</feature>
<organism evidence="2 3">
    <name type="scientific">Prorocentrum cordatum</name>
    <dbReference type="NCBI Taxonomy" id="2364126"/>
    <lineage>
        <taxon>Eukaryota</taxon>
        <taxon>Sar</taxon>
        <taxon>Alveolata</taxon>
        <taxon>Dinophyceae</taxon>
        <taxon>Prorocentrales</taxon>
        <taxon>Prorocentraceae</taxon>
        <taxon>Prorocentrum</taxon>
    </lineage>
</organism>
<protein>
    <recommendedName>
        <fullName evidence="4">Secreted protein</fullName>
    </recommendedName>
</protein>
<evidence type="ECO:0000256" key="1">
    <source>
        <dbReference type="SAM" id="SignalP"/>
    </source>
</evidence>
<name>A0ABN9X9L5_9DINO</name>
<keyword evidence="3" id="KW-1185">Reference proteome</keyword>